<organism evidence="2 3">
    <name type="scientific">Rhodococcus phage Trina</name>
    <dbReference type="NCBI Taxonomy" id="2027905"/>
    <lineage>
        <taxon>Viruses</taxon>
        <taxon>Duplodnaviria</taxon>
        <taxon>Heunggongvirae</taxon>
        <taxon>Uroviricota</taxon>
        <taxon>Caudoviricetes</taxon>
        <taxon>Trinavirus</taxon>
        <taxon>Trinavirus trina</taxon>
    </lineage>
</organism>
<dbReference type="Proteomes" id="UP000231419">
    <property type="component" value="Segment"/>
</dbReference>
<evidence type="ECO:0000313" key="2">
    <source>
        <dbReference type="EMBL" id="ASZ74990.1"/>
    </source>
</evidence>
<keyword evidence="1" id="KW-0812">Transmembrane</keyword>
<sequence length="76" mass="8777">MKTLEKQNEFWQYAMLCVAICYLIPLTIWLMGGAGIGWIAYLTVTMVAVPVFIKSQIIYEAYVEELTERARKKDIV</sequence>
<feature type="transmembrane region" description="Helical" evidence="1">
    <location>
        <begin position="38"/>
        <end position="63"/>
    </location>
</feature>
<reference evidence="3" key="1">
    <citation type="submission" date="2017-08" db="EMBL/GenBank/DDBJ databases">
        <authorList>
            <person name="de Groot N.N."/>
        </authorList>
    </citation>
    <scope>NUCLEOTIDE SEQUENCE [LARGE SCALE GENOMIC DNA]</scope>
</reference>
<protein>
    <submittedName>
        <fullName evidence="2">Uncharacterized protein</fullName>
    </submittedName>
</protein>
<evidence type="ECO:0000256" key="1">
    <source>
        <dbReference type="SAM" id="Phobius"/>
    </source>
</evidence>
<feature type="transmembrane region" description="Helical" evidence="1">
    <location>
        <begin position="12"/>
        <end position="32"/>
    </location>
</feature>
<proteinExistence type="predicted"/>
<dbReference type="EMBL" id="MF668286">
    <property type="protein sequence ID" value="ASZ74990.1"/>
    <property type="molecule type" value="Genomic_DNA"/>
</dbReference>
<keyword evidence="1" id="KW-0472">Membrane</keyword>
<gene>
    <name evidence="2" type="ORF">SEA_TRINA_211</name>
</gene>
<keyword evidence="3" id="KW-1185">Reference proteome</keyword>
<name>A0A2D1A6W2_9CAUD</name>
<accession>A0A2D1A6W2</accession>
<evidence type="ECO:0000313" key="3">
    <source>
        <dbReference type="Proteomes" id="UP000231419"/>
    </source>
</evidence>
<keyword evidence="1" id="KW-1133">Transmembrane helix</keyword>